<dbReference type="EMBL" id="POSP01000003">
    <property type="protein sequence ID" value="PND38036.1"/>
    <property type="molecule type" value="Genomic_DNA"/>
</dbReference>
<evidence type="ECO:0000313" key="2">
    <source>
        <dbReference type="Proteomes" id="UP000235916"/>
    </source>
</evidence>
<comment type="caution">
    <text evidence="1">The sequence shown here is derived from an EMBL/GenBank/DDBJ whole genome shotgun (WGS) entry which is preliminary data.</text>
</comment>
<name>A0A2N8KX48_9BURK</name>
<proteinExistence type="predicted"/>
<accession>A0A2N8KX48</accession>
<reference evidence="1 2" key="1">
    <citation type="submission" date="2018-01" db="EMBL/GenBank/DDBJ databases">
        <title>Draft genome sequence of Paucibacter aquatile CR182 isolated from freshwater of the Nakdong River.</title>
        <authorList>
            <person name="Choi A."/>
            <person name="Chung E.J."/>
        </authorList>
    </citation>
    <scope>NUCLEOTIDE SEQUENCE [LARGE SCALE GENOMIC DNA]</scope>
    <source>
        <strain evidence="1 2">CR182</strain>
    </source>
</reference>
<sequence>MRHPRHLVLALIAALIGSNAWWAYQAIDAGITRSYAEISAAETRQALAQTRALVRTMAKGSYTRQALIEAARQPVPESEPFEKEGFVWIGQLGLKFDAAGTFLRLNEEADERLP</sequence>
<dbReference type="Proteomes" id="UP000235916">
    <property type="component" value="Unassembled WGS sequence"/>
</dbReference>
<gene>
    <name evidence="1" type="ORF">C1O66_11220</name>
</gene>
<protein>
    <submittedName>
        <fullName evidence="1">Uncharacterized protein</fullName>
    </submittedName>
</protein>
<dbReference type="AlphaFoldDB" id="A0A2N8KX48"/>
<evidence type="ECO:0000313" key="1">
    <source>
        <dbReference type="EMBL" id="PND38036.1"/>
    </source>
</evidence>
<organism evidence="1 2">
    <name type="scientific">Kinneretia aquatilis</name>
    <dbReference type="NCBI Taxonomy" id="2070761"/>
    <lineage>
        <taxon>Bacteria</taxon>
        <taxon>Pseudomonadati</taxon>
        <taxon>Pseudomonadota</taxon>
        <taxon>Betaproteobacteria</taxon>
        <taxon>Burkholderiales</taxon>
        <taxon>Sphaerotilaceae</taxon>
        <taxon>Roseateles</taxon>
    </lineage>
</organism>
<keyword evidence="2" id="KW-1185">Reference proteome</keyword>